<gene>
    <name evidence="1" type="ORF">C6T65_28425</name>
</gene>
<dbReference type="RefSeq" id="WP_034193719.1">
    <property type="nucleotide sequence ID" value="NZ_CAAAFK010000005.1"/>
</dbReference>
<evidence type="ECO:0000313" key="2">
    <source>
        <dbReference type="Proteomes" id="UP000237632"/>
    </source>
</evidence>
<evidence type="ECO:0000313" key="1">
    <source>
        <dbReference type="EMBL" id="PRH39048.1"/>
    </source>
</evidence>
<organism evidence="1 2">
    <name type="scientific">Burkholderia vietnamiensis</name>
    <dbReference type="NCBI Taxonomy" id="60552"/>
    <lineage>
        <taxon>Bacteria</taxon>
        <taxon>Pseudomonadati</taxon>
        <taxon>Pseudomonadota</taxon>
        <taxon>Betaproteobacteria</taxon>
        <taxon>Burkholderiales</taxon>
        <taxon>Burkholderiaceae</taxon>
        <taxon>Burkholderia</taxon>
        <taxon>Burkholderia cepacia complex</taxon>
    </lineage>
</organism>
<dbReference type="AlphaFoldDB" id="A0A132DWH4"/>
<dbReference type="InterPro" id="IPR025421">
    <property type="entry name" value="DUF4148"/>
</dbReference>
<accession>A0A132DWH4</accession>
<dbReference type="Pfam" id="PF13663">
    <property type="entry name" value="DUF4148"/>
    <property type="match status" value="1"/>
</dbReference>
<reference evidence="1 2" key="1">
    <citation type="submission" date="2018-03" db="EMBL/GenBank/DDBJ databases">
        <authorList>
            <person name="Nguyen K."/>
            <person name="Fouts D."/>
            <person name="Sutton G."/>
        </authorList>
    </citation>
    <scope>NUCLEOTIDE SEQUENCE [LARGE SCALE GENOMIC DNA]</scope>
    <source>
        <strain evidence="1 2">AU3578</strain>
    </source>
</reference>
<dbReference type="EMBL" id="PVHK01000215">
    <property type="protein sequence ID" value="PRH39048.1"/>
    <property type="molecule type" value="Genomic_DNA"/>
</dbReference>
<proteinExistence type="predicted"/>
<dbReference type="Proteomes" id="UP000237632">
    <property type="component" value="Unassembled WGS sequence"/>
</dbReference>
<sequence length="104" mass="10633">MKSIIVTIATLCAAATVLLAAPRASYAQSPLTRAQVRQELLDLESVGYDPSAGDADNYPEGIVAAQARLEEKRAAERRSGEAAYGSGGAPRTSSGAAAVAAANR</sequence>
<comment type="caution">
    <text evidence="1">The sequence shown here is derived from an EMBL/GenBank/DDBJ whole genome shotgun (WGS) entry which is preliminary data.</text>
</comment>
<protein>
    <submittedName>
        <fullName evidence="1">DUF4148 domain-containing protein</fullName>
    </submittedName>
</protein>
<name>A0A132DWH4_BURVI</name>